<reference evidence="12" key="1">
    <citation type="submission" date="2020-11" db="EMBL/GenBank/DDBJ databases">
        <title>Azospira inquinata sp. nov.</title>
        <authorList>
            <person name="Moe W.M."/>
            <person name="Mikes M.C."/>
        </authorList>
    </citation>
    <scope>NUCLEOTIDE SEQUENCE</scope>
    <source>
        <strain evidence="12">Azo-3</strain>
    </source>
</reference>
<evidence type="ECO:0000256" key="5">
    <source>
        <dbReference type="ARBA" id="ARBA00022272"/>
    </source>
</evidence>
<keyword evidence="7 10" id="KW-0822">Tryptophan biosynthesis</keyword>
<evidence type="ECO:0000256" key="8">
    <source>
        <dbReference type="ARBA" id="ARBA00023141"/>
    </source>
</evidence>
<name>A0A975XU87_9RHOO</name>
<dbReference type="AlphaFoldDB" id="A0A975XU87"/>
<evidence type="ECO:0000256" key="3">
    <source>
        <dbReference type="ARBA" id="ARBA00007571"/>
    </source>
</evidence>
<keyword evidence="6 10" id="KW-0028">Amino-acid biosynthesis</keyword>
<feature type="domain" description="N-(5'phosphoribosyl) anthranilate isomerase (PRAI)" evidence="11">
    <location>
        <begin position="6"/>
        <end position="200"/>
    </location>
</feature>
<evidence type="ECO:0000313" key="13">
    <source>
        <dbReference type="Proteomes" id="UP000683428"/>
    </source>
</evidence>
<accession>A0A975XU87</accession>
<dbReference type="NCBIfam" id="NF002298">
    <property type="entry name" value="PRK01222.1-4"/>
    <property type="match status" value="1"/>
</dbReference>
<keyword evidence="9 10" id="KW-0413">Isomerase</keyword>
<dbReference type="PANTHER" id="PTHR42894:SF1">
    <property type="entry name" value="N-(5'-PHOSPHORIBOSYL)ANTHRANILATE ISOMERASE"/>
    <property type="match status" value="1"/>
</dbReference>
<keyword evidence="8 10" id="KW-0057">Aromatic amino acid biosynthesis</keyword>
<dbReference type="Proteomes" id="UP000683428">
    <property type="component" value="Chromosome"/>
</dbReference>
<dbReference type="CDD" id="cd00405">
    <property type="entry name" value="PRAI"/>
    <property type="match status" value="1"/>
</dbReference>
<dbReference type="InterPro" id="IPR044643">
    <property type="entry name" value="TrpF_fam"/>
</dbReference>
<dbReference type="KEGG" id="aiq:Azoinq_11870"/>
<evidence type="ECO:0000256" key="4">
    <source>
        <dbReference type="ARBA" id="ARBA00012572"/>
    </source>
</evidence>
<proteinExistence type="inferred from homology"/>
<dbReference type="EC" id="5.3.1.24" evidence="4 10"/>
<comment type="catalytic activity">
    <reaction evidence="1 10">
        <text>N-(5-phospho-beta-D-ribosyl)anthranilate = 1-(2-carboxyphenylamino)-1-deoxy-D-ribulose 5-phosphate</text>
        <dbReference type="Rhea" id="RHEA:21540"/>
        <dbReference type="ChEBI" id="CHEBI:18277"/>
        <dbReference type="ChEBI" id="CHEBI:58613"/>
        <dbReference type="EC" id="5.3.1.24"/>
    </reaction>
</comment>
<dbReference type="FunFam" id="3.20.20.70:FF:000075">
    <property type="entry name" value="Tryptophan biosynthesis protein TRP1"/>
    <property type="match status" value="1"/>
</dbReference>
<dbReference type="GO" id="GO:0004640">
    <property type="term" value="F:phosphoribosylanthranilate isomerase activity"/>
    <property type="evidence" value="ECO:0007669"/>
    <property type="project" value="UniProtKB-UniRule"/>
</dbReference>
<evidence type="ECO:0000256" key="10">
    <source>
        <dbReference type="HAMAP-Rule" id="MF_00135"/>
    </source>
</evidence>
<dbReference type="Pfam" id="PF00697">
    <property type="entry name" value="PRAI"/>
    <property type="match status" value="1"/>
</dbReference>
<dbReference type="NCBIfam" id="NF002299">
    <property type="entry name" value="PRK01222.1-6"/>
    <property type="match status" value="1"/>
</dbReference>
<evidence type="ECO:0000256" key="1">
    <source>
        <dbReference type="ARBA" id="ARBA00001164"/>
    </source>
</evidence>
<keyword evidence="13" id="KW-1185">Reference proteome</keyword>
<evidence type="ECO:0000313" key="12">
    <source>
        <dbReference type="EMBL" id="QWT48541.1"/>
    </source>
</evidence>
<dbReference type="GO" id="GO:0000162">
    <property type="term" value="P:L-tryptophan biosynthetic process"/>
    <property type="evidence" value="ECO:0007669"/>
    <property type="project" value="UniProtKB-UniRule"/>
</dbReference>
<gene>
    <name evidence="10" type="primary">trpF</name>
    <name evidence="12" type="ORF">Azoinq_11870</name>
</gene>
<dbReference type="EMBL" id="CP064782">
    <property type="protein sequence ID" value="QWT48541.1"/>
    <property type="molecule type" value="Genomic_DNA"/>
</dbReference>
<dbReference type="InterPro" id="IPR001240">
    <property type="entry name" value="PRAI_dom"/>
</dbReference>
<comment type="pathway">
    <text evidence="2 10">Amino-acid biosynthesis; L-tryptophan biosynthesis; L-tryptophan from chorismate: step 3/5.</text>
</comment>
<comment type="similarity">
    <text evidence="3 10">Belongs to the TrpF family.</text>
</comment>
<evidence type="ECO:0000259" key="11">
    <source>
        <dbReference type="Pfam" id="PF00697"/>
    </source>
</evidence>
<evidence type="ECO:0000256" key="7">
    <source>
        <dbReference type="ARBA" id="ARBA00022822"/>
    </source>
</evidence>
<protein>
    <recommendedName>
        <fullName evidence="5 10">N-(5'-phosphoribosyl)anthranilate isomerase</fullName>
        <shortName evidence="10">PRAI</shortName>
        <ecNumber evidence="4 10">5.3.1.24</ecNumber>
    </recommendedName>
</protein>
<sequence length="214" mass="22362">MFMTRIKICGLTRGEDVDGAVAAGADAIGFVFYPPSPRYVAPEAAAALVARLPPFVTAVGLFVNPAPEAVEAVLAQVPLGLLQFHGDETEALCRSFHRPYLKAARVRPELDLVQYAAAYPSAQGILLDAFVQGYGGGGKTFDWTLVPAHLGKPLVLSGGLDPDNVGQALARLKPQAVDVSSGVEQAKGIKDRAKIQAFVAAVRAADRAAGPDGD</sequence>
<organism evidence="12 13">
    <name type="scientific">Azospira inquinata</name>
    <dbReference type="NCBI Taxonomy" id="2785627"/>
    <lineage>
        <taxon>Bacteria</taxon>
        <taxon>Pseudomonadati</taxon>
        <taxon>Pseudomonadota</taxon>
        <taxon>Betaproteobacteria</taxon>
        <taxon>Rhodocyclales</taxon>
        <taxon>Rhodocyclaceae</taxon>
        <taxon>Azospira</taxon>
    </lineage>
</organism>
<dbReference type="PANTHER" id="PTHR42894">
    <property type="entry name" value="N-(5'-PHOSPHORIBOSYL)ANTHRANILATE ISOMERASE"/>
    <property type="match status" value="1"/>
</dbReference>
<evidence type="ECO:0000256" key="6">
    <source>
        <dbReference type="ARBA" id="ARBA00022605"/>
    </source>
</evidence>
<evidence type="ECO:0000256" key="2">
    <source>
        <dbReference type="ARBA" id="ARBA00004664"/>
    </source>
</evidence>
<evidence type="ECO:0000256" key="9">
    <source>
        <dbReference type="ARBA" id="ARBA00023235"/>
    </source>
</evidence>
<dbReference type="HAMAP" id="MF_00135">
    <property type="entry name" value="PRAI"/>
    <property type="match status" value="1"/>
</dbReference>